<protein>
    <submittedName>
        <fullName evidence="1">Uncharacterized protein</fullName>
    </submittedName>
</protein>
<reference evidence="1 2" key="1">
    <citation type="submission" date="2016-11" db="EMBL/GenBank/DDBJ databases">
        <authorList>
            <person name="Jaros S."/>
            <person name="Januszkiewicz K."/>
            <person name="Wedrychowicz H."/>
        </authorList>
    </citation>
    <scope>NUCLEOTIDE SEQUENCE [LARGE SCALE GENOMIC DNA]</scope>
    <source>
        <strain evidence="1 2">OK807</strain>
    </source>
</reference>
<organism evidence="1 2">
    <name type="scientific">Streptomyces atratus</name>
    <dbReference type="NCBI Taxonomy" id="1893"/>
    <lineage>
        <taxon>Bacteria</taxon>
        <taxon>Bacillati</taxon>
        <taxon>Actinomycetota</taxon>
        <taxon>Actinomycetes</taxon>
        <taxon>Kitasatosporales</taxon>
        <taxon>Streptomycetaceae</taxon>
        <taxon>Streptomyces</taxon>
    </lineage>
</organism>
<name>A0A1K2AS75_STRAR</name>
<dbReference type="EMBL" id="FPJO01000007">
    <property type="protein sequence ID" value="SFX89158.1"/>
    <property type="molecule type" value="Genomic_DNA"/>
</dbReference>
<dbReference type="STRING" id="1893.SAMN02787144_1007240"/>
<dbReference type="Proteomes" id="UP000181909">
    <property type="component" value="Unassembled WGS sequence"/>
</dbReference>
<sequence length="136" mass="14344">MRYRKIVPCVLIVGFLAGCSSFMENEPKSVDVVTVDTVPPDDDAADSRRDAADFRKASADQAAVNDLLPAVDKIIGDWDGDEGRAFISTKLPAALSTEVNGELLAGAFAAWQKSESGSSPVAVYGGDGKLLFTGTF</sequence>
<dbReference type="RefSeq" id="WP_218172435.1">
    <property type="nucleotide sequence ID" value="NZ_FPJO01000007.1"/>
</dbReference>
<gene>
    <name evidence="1" type="ORF">SAMN02787144_1007240</name>
</gene>
<evidence type="ECO:0000313" key="1">
    <source>
        <dbReference type="EMBL" id="SFX89158.1"/>
    </source>
</evidence>
<proteinExistence type="predicted"/>
<dbReference type="PROSITE" id="PS51257">
    <property type="entry name" value="PROKAR_LIPOPROTEIN"/>
    <property type="match status" value="1"/>
</dbReference>
<dbReference type="AlphaFoldDB" id="A0A1K2AS75"/>
<evidence type="ECO:0000313" key="2">
    <source>
        <dbReference type="Proteomes" id="UP000181909"/>
    </source>
</evidence>
<accession>A0A1K2AS75</accession>